<keyword evidence="7" id="KW-0865">Zymogen</keyword>
<dbReference type="EnsemblMetazoa" id="ENSAATROPT016057">
    <property type="protein sequence ID" value="ENSAATROPP014103"/>
    <property type="gene ID" value="ENSAATROPG013144"/>
</dbReference>
<dbReference type="PRINTS" id="PR00722">
    <property type="entry name" value="CHYMOTRYPSIN"/>
</dbReference>
<keyword evidence="3 10" id="KW-0645">Protease</keyword>
<evidence type="ECO:0000256" key="6">
    <source>
        <dbReference type="ARBA" id="ARBA00022825"/>
    </source>
</evidence>
<dbReference type="InterPro" id="IPR050430">
    <property type="entry name" value="Peptidase_S1"/>
</dbReference>
<evidence type="ECO:0000256" key="10">
    <source>
        <dbReference type="RuleBase" id="RU363034"/>
    </source>
</evidence>
<dbReference type="Proteomes" id="UP000075880">
    <property type="component" value="Unassembled WGS sequence"/>
</dbReference>
<feature type="chain" id="PRO_5044707652" description="Peptidase S1 domain-containing protein" evidence="11">
    <location>
        <begin position="19"/>
        <end position="252"/>
    </location>
</feature>
<keyword evidence="5 10" id="KW-0378">Hydrolase</keyword>
<evidence type="ECO:0000313" key="13">
    <source>
        <dbReference type="EnsemblMetazoa" id="ENSAATROPP014110"/>
    </source>
</evidence>
<dbReference type="GO" id="GO:0005576">
    <property type="term" value="C:extracellular region"/>
    <property type="evidence" value="ECO:0007669"/>
    <property type="project" value="UniProtKB-SubCell"/>
</dbReference>
<dbReference type="EnsemblMetazoa" id="ENSAATROPT016064">
    <property type="protein sequence ID" value="ENSAATROPP014110"/>
    <property type="gene ID" value="ENSAATROPG013144"/>
</dbReference>
<name>A0AAG5DT13_ANOAO</name>
<dbReference type="FunFam" id="2.40.10.10:FF:000047">
    <property type="entry name" value="Trypsin eta"/>
    <property type="match status" value="1"/>
</dbReference>
<dbReference type="GO" id="GO:0007586">
    <property type="term" value="P:digestion"/>
    <property type="evidence" value="ECO:0007669"/>
    <property type="project" value="UniProtKB-KW"/>
</dbReference>
<dbReference type="InterPro" id="IPR033116">
    <property type="entry name" value="TRYPSIN_SER"/>
</dbReference>
<evidence type="ECO:0000256" key="3">
    <source>
        <dbReference type="ARBA" id="ARBA00022670"/>
    </source>
</evidence>
<evidence type="ECO:0000256" key="7">
    <source>
        <dbReference type="ARBA" id="ARBA00023145"/>
    </source>
</evidence>
<dbReference type="PANTHER" id="PTHR24276">
    <property type="entry name" value="POLYSERASE-RELATED"/>
    <property type="match status" value="1"/>
</dbReference>
<evidence type="ECO:0000256" key="4">
    <source>
        <dbReference type="ARBA" id="ARBA00022757"/>
    </source>
</evidence>
<reference evidence="13" key="2">
    <citation type="submission" date="2024-04" db="UniProtKB">
        <authorList>
            <consortium name="EnsemblMetazoa"/>
        </authorList>
    </citation>
    <scope>IDENTIFICATION</scope>
    <source>
        <strain evidence="13">EBRO</strain>
    </source>
</reference>
<dbReference type="PROSITE" id="PS50240">
    <property type="entry name" value="TRYPSIN_DOM"/>
    <property type="match status" value="1"/>
</dbReference>
<feature type="domain" description="Peptidase S1" evidence="12">
    <location>
        <begin position="30"/>
        <end position="252"/>
    </location>
</feature>
<dbReference type="InterPro" id="IPR001254">
    <property type="entry name" value="Trypsin_dom"/>
</dbReference>
<sequence>MFRLTVLITIGFAVSVLGWIKVPDNYPGRIVGGEDAAPNQFPYQASLRDANMRHFCGGTIINNCYILTAAHCDKDEEYTKFVVLGSIYMSNVAVTHDVIRIISHPGYDRITNENDIKLLRVSPYITYNAAVQPMPIAAHVAESGDAVVSGWGLLETDGESPEILQFLNTQIISFEECYNAWSGASKIVSNLTICTRNPVGQDACRGDSGGPLVHNGGLHGVVSWGAAECGNGMPGVYARVSSYVSWILANAV</sequence>
<evidence type="ECO:0000256" key="9">
    <source>
        <dbReference type="ARBA" id="ARBA00024195"/>
    </source>
</evidence>
<accession>A0AAG5DT13</accession>
<organism evidence="13 14">
    <name type="scientific">Anopheles atroparvus</name>
    <name type="common">European mosquito</name>
    <dbReference type="NCBI Taxonomy" id="41427"/>
    <lineage>
        <taxon>Eukaryota</taxon>
        <taxon>Metazoa</taxon>
        <taxon>Ecdysozoa</taxon>
        <taxon>Arthropoda</taxon>
        <taxon>Hexapoda</taxon>
        <taxon>Insecta</taxon>
        <taxon>Pterygota</taxon>
        <taxon>Neoptera</taxon>
        <taxon>Endopterygota</taxon>
        <taxon>Diptera</taxon>
        <taxon>Nematocera</taxon>
        <taxon>Culicoidea</taxon>
        <taxon>Culicidae</taxon>
        <taxon>Anophelinae</taxon>
        <taxon>Anopheles</taxon>
    </lineage>
</organism>
<feature type="signal peptide" evidence="11">
    <location>
        <begin position="1"/>
        <end position="18"/>
    </location>
</feature>
<dbReference type="PROSITE" id="PS00135">
    <property type="entry name" value="TRYPSIN_SER"/>
    <property type="match status" value="1"/>
</dbReference>
<dbReference type="GO" id="GO:0016485">
    <property type="term" value="P:protein processing"/>
    <property type="evidence" value="ECO:0007669"/>
    <property type="project" value="UniProtKB-ARBA"/>
</dbReference>
<keyword evidence="6 10" id="KW-0720">Serine protease</keyword>
<comment type="subcellular location">
    <subcellularLocation>
        <location evidence="1">Secreted</location>
    </subcellularLocation>
</comment>
<evidence type="ECO:0000256" key="11">
    <source>
        <dbReference type="SAM" id="SignalP"/>
    </source>
</evidence>
<dbReference type="InterPro" id="IPR009003">
    <property type="entry name" value="Peptidase_S1_PA"/>
</dbReference>
<comment type="similarity">
    <text evidence="9">Belongs to the peptidase S1 family. CLIP subfamily.</text>
</comment>
<dbReference type="GO" id="GO:0004252">
    <property type="term" value="F:serine-type endopeptidase activity"/>
    <property type="evidence" value="ECO:0007669"/>
    <property type="project" value="InterPro"/>
</dbReference>
<dbReference type="InterPro" id="IPR043504">
    <property type="entry name" value="Peptidase_S1_PA_chymotrypsin"/>
</dbReference>
<evidence type="ECO:0000256" key="2">
    <source>
        <dbReference type="ARBA" id="ARBA00022525"/>
    </source>
</evidence>
<evidence type="ECO:0000259" key="12">
    <source>
        <dbReference type="PROSITE" id="PS50240"/>
    </source>
</evidence>
<dbReference type="SUPFAM" id="SSF50494">
    <property type="entry name" value="Trypsin-like serine proteases"/>
    <property type="match status" value="1"/>
</dbReference>
<evidence type="ECO:0000256" key="5">
    <source>
        <dbReference type="ARBA" id="ARBA00022801"/>
    </source>
</evidence>
<dbReference type="PROSITE" id="PS00134">
    <property type="entry name" value="TRYPSIN_HIS"/>
    <property type="match status" value="1"/>
</dbReference>
<dbReference type="AlphaFoldDB" id="A0AAG5DT13"/>
<protein>
    <recommendedName>
        <fullName evidence="12">Peptidase S1 domain-containing protein</fullName>
    </recommendedName>
</protein>
<keyword evidence="2" id="KW-0964">Secreted</keyword>
<evidence type="ECO:0000256" key="8">
    <source>
        <dbReference type="ARBA" id="ARBA00023157"/>
    </source>
</evidence>
<dbReference type="InterPro" id="IPR018114">
    <property type="entry name" value="TRYPSIN_HIS"/>
</dbReference>
<dbReference type="InterPro" id="IPR001314">
    <property type="entry name" value="Peptidase_S1A"/>
</dbReference>
<dbReference type="CDD" id="cd00190">
    <property type="entry name" value="Tryp_SPc"/>
    <property type="match status" value="1"/>
</dbReference>
<dbReference type="PANTHER" id="PTHR24276:SF91">
    <property type="entry name" value="AT26814P-RELATED"/>
    <property type="match status" value="1"/>
</dbReference>
<keyword evidence="11" id="KW-0732">Signal</keyword>
<evidence type="ECO:0000313" key="14">
    <source>
        <dbReference type="Proteomes" id="UP000075880"/>
    </source>
</evidence>
<keyword evidence="8" id="KW-1015">Disulfide bond</keyword>
<reference evidence="14" key="1">
    <citation type="submission" date="2021-09" db="EMBL/GenBank/DDBJ databases">
        <authorList>
            <consortium name="Infravec"/>
            <person name="Campbell I L."/>
            <person name="Maslen G."/>
            <person name="Yates A."/>
        </authorList>
    </citation>
    <scope>NUCLEOTIDE SEQUENCE [LARGE SCALE GENOMIC DNA]</scope>
    <source>
        <strain evidence="14">Infravec2 EBRE</strain>
    </source>
</reference>
<dbReference type="SMART" id="SM00020">
    <property type="entry name" value="Tryp_SPc"/>
    <property type="match status" value="1"/>
</dbReference>
<proteinExistence type="inferred from homology"/>
<keyword evidence="14" id="KW-1185">Reference proteome</keyword>
<dbReference type="Pfam" id="PF00089">
    <property type="entry name" value="Trypsin"/>
    <property type="match status" value="1"/>
</dbReference>
<evidence type="ECO:0000256" key="1">
    <source>
        <dbReference type="ARBA" id="ARBA00004613"/>
    </source>
</evidence>
<dbReference type="Gene3D" id="2.40.10.10">
    <property type="entry name" value="Trypsin-like serine proteases"/>
    <property type="match status" value="2"/>
</dbReference>
<keyword evidence="4" id="KW-0222">Digestion</keyword>